<dbReference type="EMBL" id="CAJPWZ010001107">
    <property type="protein sequence ID" value="CAG2208388.1"/>
    <property type="molecule type" value="Genomic_DNA"/>
</dbReference>
<protein>
    <recommendedName>
        <fullName evidence="8">Reverse transcriptase domain-containing protein</fullName>
    </recommendedName>
</protein>
<name>A0A8S3RGF9_MYTED</name>
<comment type="caution">
    <text evidence="9">The sequence shown here is derived from an EMBL/GenBank/DDBJ whole genome shotgun (WGS) entry which is preliminary data.</text>
</comment>
<evidence type="ECO:0000313" key="10">
    <source>
        <dbReference type="Proteomes" id="UP000683360"/>
    </source>
</evidence>
<dbReference type="Pfam" id="PF13975">
    <property type="entry name" value="gag-asp_proteas"/>
    <property type="match status" value="1"/>
</dbReference>
<organism evidence="9 10">
    <name type="scientific">Mytilus edulis</name>
    <name type="common">Blue mussel</name>
    <dbReference type="NCBI Taxonomy" id="6550"/>
    <lineage>
        <taxon>Eukaryota</taxon>
        <taxon>Metazoa</taxon>
        <taxon>Spiralia</taxon>
        <taxon>Lophotrochozoa</taxon>
        <taxon>Mollusca</taxon>
        <taxon>Bivalvia</taxon>
        <taxon>Autobranchia</taxon>
        <taxon>Pteriomorphia</taxon>
        <taxon>Mytilida</taxon>
        <taxon>Mytiloidea</taxon>
        <taxon>Mytilidae</taxon>
        <taxon>Mytilinae</taxon>
        <taxon>Mytilus</taxon>
    </lineage>
</organism>
<reference evidence="9" key="1">
    <citation type="submission" date="2021-03" db="EMBL/GenBank/DDBJ databases">
        <authorList>
            <person name="Bekaert M."/>
        </authorList>
    </citation>
    <scope>NUCLEOTIDE SEQUENCE</scope>
</reference>
<keyword evidence="10" id="KW-1185">Reference proteome</keyword>
<sequence length="639" mass="72161">MKSSIAHIIIPQQPQTIEELRKIASIAEMTVNQTKTLDETNINDSVEKFVASAEARLMDNLAERFSSTISAINSSMDEKITSYNPNTYKPVENNQYVQPQYQPQLQNNYQPIQQFQQFPTTPTIPTTSAIPTKTAIPATTAESNKISANHEPDTAMVTTKPDKPKYKLYRLWQHRSIGGHNDNHNHKAIVNLLTTFHPQKSTTQVSVGDTRTHALLDSGANISVMHSNFLNKTSYSKNKLLPPDIPSIIAVNGDHVRILGKIKIKVTIGDRDYQQMVYVLNKLHHSLILGVDFLKNSKAHLCFDTNTVTLTDNPSISTVIKMDTKSGLERVKNAVIIPKMSEKIISVKISRQKHGAEVLLEPLHNLASQNLLAAKCVVKVNKNRGFIKLLNPTNKDVHLRANRELATVECLQGAEIHSFDKPQDDFHNFSISSMKSSNTKPPNNIQFDLADSDLTEGQKTKLNAFLKEHRGTFAADMSELGLTTSYTHHIETIPNSQTVRQNFYRQSPHMEKETNKHIDEMLQNDIIQHSTSNWSSPVVLVRKKALGNESDKMEYRFCIDYRKLNRISFAQNFPLPHLDSVFDSIGEAQAKFFTSLDMRSSFWQVPLDPESQIKSAFITQSGVYQWKRMPFGLRNSSSV</sequence>
<evidence type="ECO:0000256" key="2">
    <source>
        <dbReference type="ARBA" id="ARBA00022679"/>
    </source>
</evidence>
<dbReference type="Pfam" id="PF00078">
    <property type="entry name" value="RVT_1"/>
    <property type="match status" value="1"/>
</dbReference>
<evidence type="ECO:0000256" key="3">
    <source>
        <dbReference type="ARBA" id="ARBA00022695"/>
    </source>
</evidence>
<keyword evidence="3" id="KW-0548">Nucleotidyltransferase</keyword>
<dbReference type="InterPro" id="IPR021109">
    <property type="entry name" value="Peptidase_aspartic_dom_sf"/>
</dbReference>
<dbReference type="InterPro" id="IPR053134">
    <property type="entry name" value="RNA-dir_DNA_polymerase"/>
</dbReference>
<dbReference type="GO" id="GO:0004519">
    <property type="term" value="F:endonuclease activity"/>
    <property type="evidence" value="ECO:0007669"/>
    <property type="project" value="UniProtKB-KW"/>
</dbReference>
<dbReference type="SUPFAM" id="SSF56672">
    <property type="entry name" value="DNA/RNA polymerases"/>
    <property type="match status" value="1"/>
</dbReference>
<evidence type="ECO:0000313" key="9">
    <source>
        <dbReference type="EMBL" id="CAG2208388.1"/>
    </source>
</evidence>
<gene>
    <name evidence="9" type="ORF">MEDL_22599</name>
</gene>
<dbReference type="CDD" id="cd00303">
    <property type="entry name" value="retropepsin_like"/>
    <property type="match status" value="1"/>
</dbReference>
<evidence type="ECO:0000256" key="5">
    <source>
        <dbReference type="ARBA" id="ARBA00022759"/>
    </source>
</evidence>
<accession>A0A8S3RGF9</accession>
<dbReference type="PANTHER" id="PTHR24559:SF444">
    <property type="entry name" value="REVERSE TRANSCRIPTASE DOMAIN-CONTAINING PROTEIN"/>
    <property type="match status" value="1"/>
</dbReference>
<proteinExistence type="predicted"/>
<keyword evidence="5" id="KW-0255">Endonuclease</keyword>
<evidence type="ECO:0000256" key="6">
    <source>
        <dbReference type="ARBA" id="ARBA00022801"/>
    </source>
</evidence>
<keyword evidence="1" id="KW-0645">Protease</keyword>
<dbReference type="Gene3D" id="3.10.10.10">
    <property type="entry name" value="HIV Type 1 Reverse Transcriptase, subunit A, domain 1"/>
    <property type="match status" value="1"/>
</dbReference>
<dbReference type="InterPro" id="IPR043502">
    <property type="entry name" value="DNA/RNA_pol_sf"/>
</dbReference>
<dbReference type="PANTHER" id="PTHR24559">
    <property type="entry name" value="TRANSPOSON TY3-I GAG-POL POLYPROTEIN"/>
    <property type="match status" value="1"/>
</dbReference>
<evidence type="ECO:0000256" key="1">
    <source>
        <dbReference type="ARBA" id="ARBA00022670"/>
    </source>
</evidence>
<dbReference type="GO" id="GO:0003964">
    <property type="term" value="F:RNA-directed DNA polymerase activity"/>
    <property type="evidence" value="ECO:0007669"/>
    <property type="project" value="UniProtKB-KW"/>
</dbReference>
<feature type="domain" description="Reverse transcriptase" evidence="8">
    <location>
        <begin position="552"/>
        <end position="638"/>
    </location>
</feature>
<dbReference type="OrthoDB" id="6107040at2759"/>
<evidence type="ECO:0000256" key="4">
    <source>
        <dbReference type="ARBA" id="ARBA00022722"/>
    </source>
</evidence>
<dbReference type="PROSITE" id="PS00141">
    <property type="entry name" value="ASP_PROTEASE"/>
    <property type="match status" value="1"/>
</dbReference>
<keyword evidence="4" id="KW-0540">Nuclease</keyword>
<keyword evidence="2" id="KW-0808">Transferase</keyword>
<dbReference type="InterPro" id="IPR001969">
    <property type="entry name" value="Aspartic_peptidase_AS"/>
</dbReference>
<dbReference type="GO" id="GO:0004190">
    <property type="term" value="F:aspartic-type endopeptidase activity"/>
    <property type="evidence" value="ECO:0007669"/>
    <property type="project" value="InterPro"/>
</dbReference>
<dbReference type="GO" id="GO:0006508">
    <property type="term" value="P:proteolysis"/>
    <property type="evidence" value="ECO:0007669"/>
    <property type="project" value="UniProtKB-KW"/>
</dbReference>
<dbReference type="FunFam" id="3.10.10.10:FF:000007">
    <property type="entry name" value="Retrovirus-related Pol polyprotein from transposon 17.6-like Protein"/>
    <property type="match status" value="1"/>
</dbReference>
<dbReference type="Proteomes" id="UP000683360">
    <property type="component" value="Unassembled WGS sequence"/>
</dbReference>
<dbReference type="AlphaFoldDB" id="A0A8S3RGF9"/>
<dbReference type="InterPro" id="IPR000477">
    <property type="entry name" value="RT_dom"/>
</dbReference>
<evidence type="ECO:0000256" key="7">
    <source>
        <dbReference type="ARBA" id="ARBA00022918"/>
    </source>
</evidence>
<evidence type="ECO:0000259" key="8">
    <source>
        <dbReference type="Pfam" id="PF00078"/>
    </source>
</evidence>
<dbReference type="SUPFAM" id="SSF50630">
    <property type="entry name" value="Acid proteases"/>
    <property type="match status" value="1"/>
</dbReference>
<keyword evidence="7" id="KW-0695">RNA-directed DNA polymerase</keyword>
<dbReference type="Gene3D" id="2.40.70.10">
    <property type="entry name" value="Acid Proteases"/>
    <property type="match status" value="1"/>
</dbReference>
<keyword evidence="6" id="KW-0378">Hydrolase</keyword>
<dbReference type="CDD" id="cd01647">
    <property type="entry name" value="RT_LTR"/>
    <property type="match status" value="1"/>
</dbReference>